<feature type="compositionally biased region" description="Basic and acidic residues" evidence="1">
    <location>
        <begin position="586"/>
        <end position="598"/>
    </location>
</feature>
<evidence type="ECO:0000313" key="3">
    <source>
        <dbReference type="EMBL" id="KAF2443453.1"/>
    </source>
</evidence>
<dbReference type="AlphaFoldDB" id="A0A9P4UBL9"/>
<comment type="caution">
    <text evidence="3">The sequence shown here is derived from an EMBL/GenBank/DDBJ whole genome shotgun (WGS) entry which is preliminary data.</text>
</comment>
<feature type="domain" description="Gfd2/YDR514C-like C-terminal" evidence="2">
    <location>
        <begin position="285"/>
        <end position="478"/>
    </location>
</feature>
<dbReference type="Pfam" id="PF21762">
    <property type="entry name" value="DEDDh_C"/>
    <property type="match status" value="1"/>
</dbReference>
<feature type="region of interest" description="Disordered" evidence="1">
    <location>
        <begin position="543"/>
        <end position="607"/>
    </location>
</feature>
<feature type="compositionally biased region" description="Polar residues" evidence="1">
    <location>
        <begin position="543"/>
        <end position="556"/>
    </location>
</feature>
<protein>
    <recommendedName>
        <fullName evidence="2">Gfd2/YDR514C-like C-terminal domain-containing protein</fullName>
    </recommendedName>
</protein>
<evidence type="ECO:0000313" key="4">
    <source>
        <dbReference type="Proteomes" id="UP000799764"/>
    </source>
</evidence>
<keyword evidence="4" id="KW-1185">Reference proteome</keyword>
<dbReference type="EMBL" id="MU001502">
    <property type="protein sequence ID" value="KAF2443453.1"/>
    <property type="molecule type" value="Genomic_DNA"/>
</dbReference>
<feature type="region of interest" description="Disordered" evidence="1">
    <location>
        <begin position="1"/>
        <end position="22"/>
    </location>
</feature>
<dbReference type="InterPro" id="IPR036397">
    <property type="entry name" value="RNaseH_sf"/>
</dbReference>
<dbReference type="InterPro" id="IPR040151">
    <property type="entry name" value="Gfd2/YDR514C-like"/>
</dbReference>
<dbReference type="GO" id="GO:0003676">
    <property type="term" value="F:nucleic acid binding"/>
    <property type="evidence" value="ECO:0007669"/>
    <property type="project" value="InterPro"/>
</dbReference>
<proteinExistence type="predicted"/>
<dbReference type="Proteomes" id="UP000799764">
    <property type="component" value="Unassembled WGS sequence"/>
</dbReference>
<dbReference type="SUPFAM" id="SSF53098">
    <property type="entry name" value="Ribonuclease H-like"/>
    <property type="match status" value="1"/>
</dbReference>
<evidence type="ECO:0000256" key="1">
    <source>
        <dbReference type="SAM" id="MobiDB-lite"/>
    </source>
</evidence>
<organism evidence="3 4">
    <name type="scientific">Karstenula rhodostoma CBS 690.94</name>
    <dbReference type="NCBI Taxonomy" id="1392251"/>
    <lineage>
        <taxon>Eukaryota</taxon>
        <taxon>Fungi</taxon>
        <taxon>Dikarya</taxon>
        <taxon>Ascomycota</taxon>
        <taxon>Pezizomycotina</taxon>
        <taxon>Dothideomycetes</taxon>
        <taxon>Pleosporomycetidae</taxon>
        <taxon>Pleosporales</taxon>
        <taxon>Massarineae</taxon>
        <taxon>Didymosphaeriaceae</taxon>
        <taxon>Karstenula</taxon>
    </lineage>
</organism>
<name>A0A9P4UBL9_9PLEO</name>
<dbReference type="OrthoDB" id="5953249at2759"/>
<dbReference type="InterPro" id="IPR012337">
    <property type="entry name" value="RNaseH-like_sf"/>
</dbReference>
<dbReference type="PANTHER" id="PTHR28083:SF1">
    <property type="entry name" value="GOOD FOR FULL DBP5 ACTIVITY PROTEIN 2"/>
    <property type="match status" value="1"/>
</dbReference>
<sequence>MVVTKKEPEPAPPTNGQTENTDRRFVWLQGTESSYNLGSKPQLSALPAHPLPPALLQRSELAASHEKFTPIVGLSKYPYKFCNKDCMQAIATAFFDRGQFWAREWDLYYLWDIEESKPLILVHESQVHDLLEEINSRFKLELKITDSQREEGLVLRFPDHPRCRPRYLGRSHTRDEYNSMTDQVPLISVRAPGEPTPPSLDAQAIEDFRQMIEDAWEVTRNKTKASKEKRRVDRLKKQKVFTDQLKRAQRYLGLRPSTLDGTSPTAISAVDVTRSAPFPYDRSVIFICVDVEAYEKDHSKITEVGIATLDTRDLMHVAPGKDGEAWRSLIKARHFRVKEYAHLVNNEYVAGCPSSFFFGKSDFVPLKDLLTSVAACFTPSSCADPGRKLNGGDSDQRNLILLGHDTLTDVKYLQDIGFDPLTLPNLLEAHDSANLYRVWQRQEQTTKLAKILEGFDIDYFGLHNAGNDAVYTVQSFLAICVREASIRNSLEVQQIWNDRKESKLAFEQDELRSDIEKDAKVWDDLEANGDGGEPVPIVLKKQATPNAKKASSTSVNVGGGCNGTFHPASAGGRDDQGRSNGSLSHDGIDGRSGQRDNSDGWGGSAVW</sequence>
<dbReference type="Gene3D" id="3.30.420.10">
    <property type="entry name" value="Ribonuclease H-like superfamily/Ribonuclease H"/>
    <property type="match status" value="1"/>
</dbReference>
<dbReference type="PANTHER" id="PTHR28083">
    <property type="entry name" value="GOOD FOR FULL DBP5 ACTIVITY PROTEIN 2"/>
    <property type="match status" value="1"/>
</dbReference>
<accession>A0A9P4UBL9</accession>
<reference evidence="3" key="1">
    <citation type="journal article" date="2020" name="Stud. Mycol.">
        <title>101 Dothideomycetes genomes: a test case for predicting lifestyles and emergence of pathogens.</title>
        <authorList>
            <person name="Haridas S."/>
            <person name="Albert R."/>
            <person name="Binder M."/>
            <person name="Bloem J."/>
            <person name="Labutti K."/>
            <person name="Salamov A."/>
            <person name="Andreopoulos B."/>
            <person name="Baker S."/>
            <person name="Barry K."/>
            <person name="Bills G."/>
            <person name="Bluhm B."/>
            <person name="Cannon C."/>
            <person name="Castanera R."/>
            <person name="Culley D."/>
            <person name="Daum C."/>
            <person name="Ezra D."/>
            <person name="Gonzalez J."/>
            <person name="Henrissat B."/>
            <person name="Kuo A."/>
            <person name="Liang C."/>
            <person name="Lipzen A."/>
            <person name="Lutzoni F."/>
            <person name="Magnuson J."/>
            <person name="Mondo S."/>
            <person name="Nolan M."/>
            <person name="Ohm R."/>
            <person name="Pangilinan J."/>
            <person name="Park H.-J."/>
            <person name="Ramirez L."/>
            <person name="Alfaro M."/>
            <person name="Sun H."/>
            <person name="Tritt A."/>
            <person name="Yoshinaga Y."/>
            <person name="Zwiers L.-H."/>
            <person name="Turgeon B."/>
            <person name="Goodwin S."/>
            <person name="Spatafora J."/>
            <person name="Crous P."/>
            <person name="Grigoriev I."/>
        </authorList>
    </citation>
    <scope>NUCLEOTIDE SEQUENCE</scope>
    <source>
        <strain evidence="3">CBS 690.94</strain>
    </source>
</reference>
<dbReference type="GO" id="GO:0005634">
    <property type="term" value="C:nucleus"/>
    <property type="evidence" value="ECO:0007669"/>
    <property type="project" value="TreeGrafter"/>
</dbReference>
<dbReference type="InterPro" id="IPR048519">
    <property type="entry name" value="Gfd2/YDR514C-like_C"/>
</dbReference>
<evidence type="ECO:0000259" key="2">
    <source>
        <dbReference type="Pfam" id="PF21762"/>
    </source>
</evidence>
<gene>
    <name evidence="3" type="ORF">P171DRAFT_362217</name>
</gene>